<dbReference type="EMBL" id="QHJQ01000003">
    <property type="protein sequence ID" value="PXA04704.1"/>
    <property type="molecule type" value="Genomic_DNA"/>
</dbReference>
<sequence>MRISALAVLGFGLGKTVTTGEIVSGPDGLPQISGVYPHLAVTSDEREVGIGAVVPWAGRLWAITYGPHLPKGDNSNKLYEIDQALNPVIRPESLGGTPANRFIHEPSQQLIIGQHFVDASGEVRNLPYSAAPGRPTGTAAHLTDPENRIYIFTMENAVYDVNVNDLSFVIRYPDVQSKGDQFLFGYHGKGAYTGQGTLVVANNGRPSSQHTPLKPSGVLARWDGTTYADKGNNYLPRPAINSDTNYENSKSPVAGKPDYIAGWTQDFTVQHCEVTGPGGIRGNPNPATDPVWATGFDAKSVVLRVLEDGQWNTWRLPKASYSHDGSHGWHTEWPRIRQLDPDHPDSPYLMHMHGLFFDFPPTFSKNDFSRLKPICNYYKMPVDYCMFNGQLVIAKNDASKFDNALALRAQSNFWFGQLSDLEQWGAPSGHGSVWLNEAVPDGGISEPFLVNGFTQRTLHLRNGGHSAIEIEIQTSKGDDSWATAMTLNLPAGGYLYDVISELPGEWVRLAAKGSSSELTAFFHMSNPYPHASVPSTGNGRFAALANIHDTTEQSDGIIRAMGSSDLQLEFASDKGYHRIGKALSLEDIDSRAAEADLRSEGALSRDFGSDAASAWIDDGGTRFRLPKLDPLYDAPFLSGWARGEREVVTERKLLNVHGTFYEVPRDNSGGKRLLRPLATHGKRITDFASWRGLLVLTGVRDDAPTSESLVRSPSGAALWLGEVDDIWKMGEPRGTGGPWKNTTVTANRPSAPYLMYGYDRKELTLSTDSATTFTVEVDFLADDTWSTYKTFTLAAGETVHHLFPEGFHAHWVRVASDTATTATAWFSYGPAK</sequence>
<dbReference type="Proteomes" id="UP000247099">
    <property type="component" value="Unassembled WGS sequence"/>
</dbReference>
<dbReference type="InParanoid" id="A0A317ZGD0"/>
<comment type="caution">
    <text evidence="1">The sequence shown here is derived from an EMBL/GenBank/DDBJ whole genome shotgun (WGS) entry which is preliminary data.</text>
</comment>
<protein>
    <submittedName>
        <fullName evidence="1">Uncharacterized protein</fullName>
    </submittedName>
</protein>
<reference evidence="1 2" key="1">
    <citation type="submission" date="2018-05" db="EMBL/GenBank/DDBJ databases">
        <title>Coraliomargarita sinensis sp. nov., isolated from a marine solar saltern.</title>
        <authorList>
            <person name="Zhou L.Y."/>
        </authorList>
    </citation>
    <scope>NUCLEOTIDE SEQUENCE [LARGE SCALE GENOMIC DNA]</scope>
    <source>
        <strain evidence="1 2">WN38</strain>
    </source>
</reference>
<accession>A0A317ZGD0</accession>
<name>A0A317ZGD0_9BACT</name>
<proteinExistence type="predicted"/>
<dbReference type="AlphaFoldDB" id="A0A317ZGD0"/>
<organism evidence="1 2">
    <name type="scientific">Coraliomargarita sinensis</name>
    <dbReference type="NCBI Taxonomy" id="2174842"/>
    <lineage>
        <taxon>Bacteria</taxon>
        <taxon>Pseudomonadati</taxon>
        <taxon>Verrucomicrobiota</taxon>
        <taxon>Opitutia</taxon>
        <taxon>Puniceicoccales</taxon>
        <taxon>Coraliomargaritaceae</taxon>
        <taxon>Coraliomargarita</taxon>
    </lineage>
</organism>
<evidence type="ECO:0000313" key="1">
    <source>
        <dbReference type="EMBL" id="PXA04704.1"/>
    </source>
</evidence>
<keyword evidence="2" id="KW-1185">Reference proteome</keyword>
<evidence type="ECO:0000313" key="2">
    <source>
        <dbReference type="Proteomes" id="UP000247099"/>
    </source>
</evidence>
<gene>
    <name evidence="1" type="ORF">DDZ13_05910</name>
</gene>